<dbReference type="SUPFAM" id="SSF52540">
    <property type="entry name" value="P-loop containing nucleoside triphosphate hydrolases"/>
    <property type="match status" value="1"/>
</dbReference>
<dbReference type="Proteomes" id="UP000523795">
    <property type="component" value="Unassembled WGS sequence"/>
</dbReference>
<reference evidence="1 2" key="1">
    <citation type="submission" date="2020-04" db="EMBL/GenBank/DDBJ databases">
        <authorList>
            <person name="Liu S."/>
        </authorList>
    </citation>
    <scope>NUCLEOTIDE SEQUENCE [LARGE SCALE GENOMIC DNA]</scope>
    <source>
        <strain evidence="1 2">CGMCC 1.15091</strain>
    </source>
</reference>
<comment type="caution">
    <text evidence="1">The sequence shown here is derived from an EMBL/GenBank/DDBJ whole genome shotgun (WGS) entry which is preliminary data.</text>
</comment>
<proteinExistence type="predicted"/>
<dbReference type="Gene3D" id="3.40.50.300">
    <property type="entry name" value="P-loop containing nucleotide triphosphate hydrolases"/>
    <property type="match status" value="1"/>
</dbReference>
<keyword evidence="2" id="KW-1185">Reference proteome</keyword>
<gene>
    <name evidence="1" type="ORF">HER39_12600</name>
</gene>
<name>A0ABX1JUC2_9MICC</name>
<protein>
    <submittedName>
        <fullName evidence="1">Uncharacterized protein</fullName>
    </submittedName>
</protein>
<accession>A0ABX1JUC2</accession>
<dbReference type="EMBL" id="JAAZSR010000220">
    <property type="protein sequence ID" value="NKX51392.1"/>
    <property type="molecule type" value="Genomic_DNA"/>
</dbReference>
<evidence type="ECO:0000313" key="1">
    <source>
        <dbReference type="EMBL" id="NKX51392.1"/>
    </source>
</evidence>
<feature type="non-terminal residue" evidence="1">
    <location>
        <position position="46"/>
    </location>
</feature>
<sequence>ATPEQKQVALFSATMPSSIRRIAKQYLNNPAEISVKSKTTTGANIR</sequence>
<organism evidence="1 2">
    <name type="scientific">Arthrobacter deserti</name>
    <dbReference type="NCBI Taxonomy" id="1742687"/>
    <lineage>
        <taxon>Bacteria</taxon>
        <taxon>Bacillati</taxon>
        <taxon>Actinomycetota</taxon>
        <taxon>Actinomycetes</taxon>
        <taxon>Micrococcales</taxon>
        <taxon>Micrococcaceae</taxon>
        <taxon>Arthrobacter</taxon>
    </lineage>
</organism>
<dbReference type="InterPro" id="IPR027417">
    <property type="entry name" value="P-loop_NTPase"/>
</dbReference>
<feature type="non-terminal residue" evidence="1">
    <location>
        <position position="1"/>
    </location>
</feature>
<evidence type="ECO:0000313" key="2">
    <source>
        <dbReference type="Proteomes" id="UP000523795"/>
    </source>
</evidence>